<dbReference type="InterPro" id="IPR050330">
    <property type="entry name" value="Bact_OuterMem_StrucFunc"/>
</dbReference>
<keyword evidence="4" id="KW-0812">Transmembrane</keyword>
<feature type="signal peptide" evidence="10">
    <location>
        <begin position="1"/>
        <end position="27"/>
    </location>
</feature>
<dbReference type="InterPro" id="IPR036737">
    <property type="entry name" value="OmpA-like_sf"/>
</dbReference>
<dbReference type="PANTHER" id="PTHR30329">
    <property type="entry name" value="STATOR ELEMENT OF FLAGELLAR MOTOR COMPLEX"/>
    <property type="match status" value="1"/>
</dbReference>
<dbReference type="Proteomes" id="UP000294616">
    <property type="component" value="Unassembled WGS sequence"/>
</dbReference>
<evidence type="ECO:0000256" key="5">
    <source>
        <dbReference type="ARBA" id="ARBA00023065"/>
    </source>
</evidence>
<evidence type="ECO:0000313" key="12">
    <source>
        <dbReference type="EMBL" id="TCK83012.1"/>
    </source>
</evidence>
<dbReference type="InterPro" id="IPR006664">
    <property type="entry name" value="OMP_bac"/>
</dbReference>
<dbReference type="EMBL" id="SMGO01000002">
    <property type="protein sequence ID" value="TCK83012.1"/>
    <property type="molecule type" value="Genomic_DNA"/>
</dbReference>
<feature type="domain" description="OmpA-like" evidence="11">
    <location>
        <begin position="317"/>
        <end position="429"/>
    </location>
</feature>
<organism evidence="12 13">
    <name type="scientific">Albibacterium bauzanense</name>
    <dbReference type="NCBI Taxonomy" id="653929"/>
    <lineage>
        <taxon>Bacteria</taxon>
        <taxon>Pseudomonadati</taxon>
        <taxon>Bacteroidota</taxon>
        <taxon>Sphingobacteriia</taxon>
        <taxon>Sphingobacteriales</taxon>
        <taxon>Sphingobacteriaceae</taxon>
        <taxon>Albibacterium</taxon>
    </lineage>
</organism>
<dbReference type="GO" id="GO:0009279">
    <property type="term" value="C:cell outer membrane"/>
    <property type="evidence" value="ECO:0007669"/>
    <property type="project" value="UniProtKB-SubCell"/>
</dbReference>
<dbReference type="Pfam" id="PF00691">
    <property type="entry name" value="OmpA"/>
    <property type="match status" value="1"/>
</dbReference>
<reference evidence="12 13" key="1">
    <citation type="submission" date="2019-03" db="EMBL/GenBank/DDBJ databases">
        <title>Genomic Encyclopedia of Archaeal and Bacterial Type Strains, Phase II (KMG-II): from individual species to whole genera.</title>
        <authorList>
            <person name="Goeker M."/>
        </authorList>
    </citation>
    <scope>NUCLEOTIDE SEQUENCE [LARGE SCALE GENOMIC DNA]</scope>
    <source>
        <strain evidence="12 13">DSM 22554</strain>
    </source>
</reference>
<dbReference type="Gene3D" id="3.30.1330.60">
    <property type="entry name" value="OmpA-like domain"/>
    <property type="match status" value="1"/>
</dbReference>
<keyword evidence="5" id="KW-0406">Ion transport</keyword>
<comment type="caution">
    <text evidence="12">The sequence shown here is derived from an EMBL/GenBank/DDBJ whole genome shotgun (WGS) entry which is preliminary data.</text>
</comment>
<evidence type="ECO:0000313" key="13">
    <source>
        <dbReference type="Proteomes" id="UP000294616"/>
    </source>
</evidence>
<dbReference type="GO" id="GO:0006811">
    <property type="term" value="P:monoatomic ion transport"/>
    <property type="evidence" value="ECO:0007669"/>
    <property type="project" value="UniProtKB-KW"/>
</dbReference>
<dbReference type="GO" id="GO:0015288">
    <property type="term" value="F:porin activity"/>
    <property type="evidence" value="ECO:0007669"/>
    <property type="project" value="UniProtKB-KW"/>
</dbReference>
<dbReference type="OrthoDB" id="1522982at2"/>
<dbReference type="GO" id="GO:0005509">
    <property type="term" value="F:calcium ion binding"/>
    <property type="evidence" value="ECO:0007669"/>
    <property type="project" value="InterPro"/>
</dbReference>
<comment type="subcellular location">
    <subcellularLocation>
        <location evidence="1">Cell outer membrane</location>
        <topology evidence="1">Multi-pass membrane protein</topology>
    </subcellularLocation>
</comment>
<evidence type="ECO:0000256" key="2">
    <source>
        <dbReference type="ARBA" id="ARBA00022448"/>
    </source>
</evidence>
<gene>
    <name evidence="12" type="ORF">C8N28_1599</name>
</gene>
<keyword evidence="13" id="KW-1185">Reference proteome</keyword>
<dbReference type="SUPFAM" id="SSF103088">
    <property type="entry name" value="OmpA-like"/>
    <property type="match status" value="1"/>
</dbReference>
<dbReference type="AlphaFoldDB" id="A0A4R1LVX7"/>
<keyword evidence="3" id="KW-1134">Transmembrane beta strand</keyword>
<dbReference type="InterPro" id="IPR011250">
    <property type="entry name" value="OMP/PagP_B-barrel"/>
</dbReference>
<dbReference type="Gene3D" id="2.40.160.20">
    <property type="match status" value="1"/>
</dbReference>
<protein>
    <submittedName>
        <fullName evidence="12">OOP family OmpA-OmpF porin</fullName>
    </submittedName>
</protein>
<keyword evidence="8" id="KW-0998">Cell outer membrane</keyword>
<dbReference type="SUPFAM" id="SSF56925">
    <property type="entry name" value="OMPA-like"/>
    <property type="match status" value="1"/>
</dbReference>
<dbReference type="PROSITE" id="PS51123">
    <property type="entry name" value="OMPA_2"/>
    <property type="match status" value="1"/>
</dbReference>
<keyword evidence="2" id="KW-0813">Transport</keyword>
<evidence type="ECO:0000256" key="4">
    <source>
        <dbReference type="ARBA" id="ARBA00022692"/>
    </source>
</evidence>
<accession>A0A4R1LVX7</accession>
<evidence type="ECO:0000256" key="7">
    <source>
        <dbReference type="ARBA" id="ARBA00023136"/>
    </source>
</evidence>
<dbReference type="SUPFAM" id="SSF103647">
    <property type="entry name" value="TSP type-3 repeat"/>
    <property type="match status" value="1"/>
</dbReference>
<evidence type="ECO:0000256" key="6">
    <source>
        <dbReference type="ARBA" id="ARBA00023114"/>
    </source>
</evidence>
<evidence type="ECO:0000256" key="9">
    <source>
        <dbReference type="PROSITE-ProRule" id="PRU00473"/>
    </source>
</evidence>
<evidence type="ECO:0000256" key="1">
    <source>
        <dbReference type="ARBA" id="ARBA00004571"/>
    </source>
</evidence>
<evidence type="ECO:0000256" key="3">
    <source>
        <dbReference type="ARBA" id="ARBA00022452"/>
    </source>
</evidence>
<dbReference type="PRINTS" id="PR01021">
    <property type="entry name" value="OMPADOMAIN"/>
</dbReference>
<name>A0A4R1LVX7_9SPHI</name>
<sequence>MNYSTIKKAALALSLVAAVGYADVANAQEPAKVFGGRSQYRTWSIGINAGALTPSVILGGYNDQSKPEVSLGYGANIRKQFSPHFSVQADFLKGTIKGSNETSPNNDNASYGNTFETDLNWQTGLTGNYHFGAIDFLRRENVVGFYVSAGYNIANYEVTSSTAPGSVDGESRNEQVIPVGAGVKFKLGGVVNLDLGYKMNFLDADNLDNNFTTNSHALDKYSYGYAGLEFNLGSKSKPTLEWNNPVANLYDELKDPALRNEVEALKQRVTTLEGTVADLGRDTDGDGVADKFDKCPNTPAGTVVDGSGCPIKFPEPVVTATLGDYAPIQFEFDSYVLKTSSYPTLDKVSQDLRNSNASISLEGYASAEGTEEYNLQLSKDRANAVKNYLVNSGVAANNVNAVGYGEANPVASNATEAGRIQNRRVEFKK</sequence>
<dbReference type="PANTHER" id="PTHR30329:SF21">
    <property type="entry name" value="LIPOPROTEIN YIAD-RELATED"/>
    <property type="match status" value="1"/>
</dbReference>
<dbReference type="GO" id="GO:0046930">
    <property type="term" value="C:pore complex"/>
    <property type="evidence" value="ECO:0007669"/>
    <property type="project" value="UniProtKB-KW"/>
</dbReference>
<evidence type="ECO:0000256" key="10">
    <source>
        <dbReference type="SAM" id="SignalP"/>
    </source>
</evidence>
<feature type="chain" id="PRO_5020692576" evidence="10">
    <location>
        <begin position="28"/>
        <end position="429"/>
    </location>
</feature>
<evidence type="ECO:0000259" key="11">
    <source>
        <dbReference type="PROSITE" id="PS51123"/>
    </source>
</evidence>
<keyword evidence="10" id="KW-0732">Signal</keyword>
<evidence type="ECO:0000256" key="8">
    <source>
        <dbReference type="ARBA" id="ARBA00023237"/>
    </source>
</evidence>
<dbReference type="CDD" id="cd07185">
    <property type="entry name" value="OmpA_C-like"/>
    <property type="match status" value="1"/>
</dbReference>
<keyword evidence="7 9" id="KW-0472">Membrane</keyword>
<dbReference type="InterPro" id="IPR006665">
    <property type="entry name" value="OmpA-like"/>
</dbReference>
<dbReference type="InterPro" id="IPR028974">
    <property type="entry name" value="TSP_type-3_rpt"/>
</dbReference>
<dbReference type="RefSeq" id="WP_132223459.1">
    <property type="nucleotide sequence ID" value="NZ_SMGO01000002.1"/>
</dbReference>
<proteinExistence type="predicted"/>
<keyword evidence="6" id="KW-0626">Porin</keyword>